<reference evidence="1 2" key="1">
    <citation type="submission" date="2019-07" db="EMBL/GenBank/DDBJ databases">
        <authorList>
            <person name="Kim J."/>
        </authorList>
    </citation>
    <scope>NUCLEOTIDE SEQUENCE [LARGE SCALE GENOMIC DNA]</scope>
    <source>
        <strain evidence="1 2">N4</strain>
    </source>
</reference>
<evidence type="ECO:0000313" key="2">
    <source>
        <dbReference type="Proteomes" id="UP000318102"/>
    </source>
</evidence>
<dbReference type="Proteomes" id="UP000318102">
    <property type="component" value="Unassembled WGS sequence"/>
</dbReference>
<dbReference type="RefSeq" id="WP_144994910.1">
    <property type="nucleotide sequence ID" value="NZ_VNJK01000006.1"/>
</dbReference>
<organism evidence="1 2">
    <name type="scientific">Paenibacillus agilis</name>
    <dbReference type="NCBI Taxonomy" id="3020863"/>
    <lineage>
        <taxon>Bacteria</taxon>
        <taxon>Bacillati</taxon>
        <taxon>Bacillota</taxon>
        <taxon>Bacilli</taxon>
        <taxon>Bacillales</taxon>
        <taxon>Paenibacillaceae</taxon>
        <taxon>Paenibacillus</taxon>
    </lineage>
</organism>
<name>A0A559IEJ7_9BACL</name>
<sequence>MPYNNHSYLDPLHIVWRNGTPDDPYVDRAEYLKILNHKVVLSEIPDRFTRVKVAGMFEINYEGTPKKVIMPNQFSVNYSTGVIEFHASQESKSVNVTYKGRGFIQYPSSRIYHQDEFNNVVESLEDIINRAIIEIREIDIKTTDYQKIRDELLLTMVKMETAITESKESTEKSEIATDMALNAYETTRLVFQPFVNTYNQILTNYPNPEIGWTVQVYDTGIRYRWDGARWVPIDLFGGNMPLANENLNGLMNKDDYKKLKSFDDRLKERVVVFVIPQYPDIGVQHINARFPFKGEIKNIRAMVGWTDATADTEIAVQKSRDMKTWTNLMSRQLVIKKDENFDDGLKVIDNLNVVKDDIFRIELLQVGSDIQDITLEIIIKITQ</sequence>
<dbReference type="EMBL" id="VNJK01000006">
    <property type="protein sequence ID" value="TVX86087.1"/>
    <property type="molecule type" value="Genomic_DNA"/>
</dbReference>
<protein>
    <submittedName>
        <fullName evidence="1">Uncharacterized protein</fullName>
    </submittedName>
</protein>
<accession>A0A559IEJ7</accession>
<comment type="caution">
    <text evidence="1">The sequence shown here is derived from an EMBL/GenBank/DDBJ whole genome shotgun (WGS) entry which is preliminary data.</text>
</comment>
<keyword evidence="2" id="KW-1185">Reference proteome</keyword>
<evidence type="ECO:0000313" key="1">
    <source>
        <dbReference type="EMBL" id="TVX86087.1"/>
    </source>
</evidence>
<dbReference type="AlphaFoldDB" id="A0A559IEJ7"/>
<dbReference type="OrthoDB" id="2587776at2"/>
<proteinExistence type="predicted"/>
<gene>
    <name evidence="1" type="ORF">FPZ44_24435</name>
</gene>